<accession>A0A4Q1C668</accession>
<name>A0A4Q1C668_9BACT</name>
<dbReference type="InterPro" id="IPR011024">
    <property type="entry name" value="G_crystallin-like"/>
</dbReference>
<evidence type="ECO:0000256" key="4">
    <source>
        <dbReference type="SAM" id="SignalP"/>
    </source>
</evidence>
<dbReference type="RefSeq" id="WP_129045732.1">
    <property type="nucleotide sequence ID" value="NZ_SDHX01000001.1"/>
</dbReference>
<dbReference type="InterPro" id="IPR001064">
    <property type="entry name" value="Beta/gamma_crystallin"/>
</dbReference>
<dbReference type="Proteomes" id="UP000290218">
    <property type="component" value="Unassembled WGS sequence"/>
</dbReference>
<keyword evidence="4" id="KW-0732">Signal</keyword>
<comment type="caution">
    <text evidence="6">The sequence shown here is derived from an EMBL/GenBank/DDBJ whole genome shotgun (WGS) entry which is preliminary data.</text>
</comment>
<dbReference type="PROSITE" id="PS50915">
    <property type="entry name" value="CRYSTALLIN_BETA_GAMMA"/>
    <property type="match status" value="2"/>
</dbReference>
<keyword evidence="7" id="KW-1185">Reference proteome</keyword>
<gene>
    <name evidence="6" type="ORF">ESB00_00265</name>
</gene>
<comment type="similarity">
    <text evidence="1">Belongs to the beta/gamma-crystallin family.</text>
</comment>
<sequence>MKPRLLFLLTALVATALADRPGDGYDGREDDRRRPAGRVIIYQHANFRGDSLVLYPGEAIDNLSGRTFDNGSKLNDSISSIRVEGDVEVFAYENSRYRGEALRLTENTRDLTGRPVAGGVGVSWNDRISSLRVERIRGNRPGHGQPGPGQPGGARPPTNPDKLVQDTFQDLLGRAPDAGELREFRNRIIDAGWTERMLRDHLRREDRYRNEAAEAIVRRAYRDVLGREVDPAGLRQYTWAVRDKGWTESDVKDDLRKSAEYRNKPRN</sequence>
<dbReference type="SUPFAM" id="SSF49695">
    <property type="entry name" value="gamma-Crystallin-like"/>
    <property type="match status" value="1"/>
</dbReference>
<dbReference type="SMART" id="SM00247">
    <property type="entry name" value="XTALbg"/>
    <property type="match status" value="1"/>
</dbReference>
<evidence type="ECO:0000256" key="3">
    <source>
        <dbReference type="SAM" id="MobiDB-lite"/>
    </source>
</evidence>
<evidence type="ECO:0000259" key="5">
    <source>
        <dbReference type="PROSITE" id="PS50915"/>
    </source>
</evidence>
<evidence type="ECO:0000256" key="2">
    <source>
        <dbReference type="ARBA" id="ARBA00022737"/>
    </source>
</evidence>
<dbReference type="Gene3D" id="1.10.3130.20">
    <property type="entry name" value="Phycobilisome linker domain"/>
    <property type="match status" value="1"/>
</dbReference>
<feature type="region of interest" description="Disordered" evidence="3">
    <location>
        <begin position="136"/>
        <end position="161"/>
    </location>
</feature>
<feature type="domain" description="Beta/gamma crystallin 'Greek key'" evidence="5">
    <location>
        <begin position="87"/>
        <end position="135"/>
    </location>
</feature>
<protein>
    <recommendedName>
        <fullName evidence="5">Beta/gamma crystallin 'Greek key' domain-containing protein</fullName>
    </recommendedName>
</protein>
<dbReference type="OrthoDB" id="192700at2"/>
<dbReference type="EMBL" id="SDHX01000001">
    <property type="protein sequence ID" value="RXK54367.1"/>
    <property type="molecule type" value="Genomic_DNA"/>
</dbReference>
<evidence type="ECO:0000256" key="1">
    <source>
        <dbReference type="ARBA" id="ARBA00009646"/>
    </source>
</evidence>
<feature type="signal peptide" evidence="4">
    <location>
        <begin position="1"/>
        <end position="18"/>
    </location>
</feature>
<dbReference type="InterPro" id="IPR038255">
    <property type="entry name" value="PBS_linker_sf"/>
</dbReference>
<keyword evidence="2" id="KW-0677">Repeat</keyword>
<organism evidence="6 7">
    <name type="scientific">Oleiharenicola lentus</name>
    <dbReference type="NCBI Taxonomy" id="2508720"/>
    <lineage>
        <taxon>Bacteria</taxon>
        <taxon>Pseudomonadati</taxon>
        <taxon>Verrucomicrobiota</taxon>
        <taxon>Opitutia</taxon>
        <taxon>Opitutales</taxon>
        <taxon>Opitutaceae</taxon>
        <taxon>Oleiharenicola</taxon>
    </lineage>
</organism>
<evidence type="ECO:0000313" key="7">
    <source>
        <dbReference type="Proteomes" id="UP000290218"/>
    </source>
</evidence>
<dbReference type="Gene3D" id="2.60.20.10">
    <property type="entry name" value="Crystallins"/>
    <property type="match status" value="1"/>
</dbReference>
<feature type="chain" id="PRO_5020352938" description="Beta/gamma crystallin 'Greek key' domain-containing protein" evidence="4">
    <location>
        <begin position="19"/>
        <end position="267"/>
    </location>
</feature>
<evidence type="ECO:0000313" key="6">
    <source>
        <dbReference type="EMBL" id="RXK54367.1"/>
    </source>
</evidence>
<feature type="domain" description="Beta/gamma crystallin 'Greek key'" evidence="5">
    <location>
        <begin position="37"/>
        <end position="85"/>
    </location>
</feature>
<reference evidence="6 7" key="1">
    <citation type="submission" date="2019-01" db="EMBL/GenBank/DDBJ databases">
        <title>Lacunisphaera sp. strain TWA-58.</title>
        <authorList>
            <person name="Chen W.-M."/>
        </authorList>
    </citation>
    <scope>NUCLEOTIDE SEQUENCE [LARGE SCALE GENOMIC DNA]</scope>
    <source>
        <strain evidence="6 7">TWA-58</strain>
    </source>
</reference>
<proteinExistence type="inferred from homology"/>
<dbReference type="AlphaFoldDB" id="A0A4Q1C668"/>